<evidence type="ECO:0000313" key="2">
    <source>
        <dbReference type="EMBL" id="KFO23753.1"/>
    </source>
</evidence>
<dbReference type="Proteomes" id="UP000028990">
    <property type="component" value="Unassembled WGS sequence"/>
</dbReference>
<dbReference type="OrthoDB" id="9635050at2759"/>
<dbReference type="PANTHER" id="PTHR15566">
    <property type="entry name" value="POM121-LIKE"/>
    <property type="match status" value="1"/>
</dbReference>
<reference evidence="2 3" key="1">
    <citation type="submission" date="2013-11" db="EMBL/GenBank/DDBJ databases">
        <title>The Damaraland mole rat (Fukomys damarensis) genome and evolution of African mole rats.</title>
        <authorList>
            <person name="Gladyshev V.N."/>
            <person name="Fang X."/>
        </authorList>
    </citation>
    <scope>NUCLEOTIDE SEQUENCE [LARGE SCALE GENOMIC DNA]</scope>
    <source>
        <tissue evidence="2">Liver</tissue>
    </source>
</reference>
<feature type="region of interest" description="Disordered" evidence="1">
    <location>
        <begin position="352"/>
        <end position="372"/>
    </location>
</feature>
<name>A0A091CZT8_FUKDA</name>
<keyword evidence="3" id="KW-1185">Reference proteome</keyword>
<feature type="region of interest" description="Disordered" evidence="1">
    <location>
        <begin position="54"/>
        <end position="74"/>
    </location>
</feature>
<evidence type="ECO:0000313" key="3">
    <source>
        <dbReference type="Proteomes" id="UP000028990"/>
    </source>
</evidence>
<sequence length="483" mass="51111">MMITTAENWKETTVREQQAHHRRVPDGIGGRLLSAFKPIVGQAGLIPFVPRPGPLPRKFHGQSSRDKAEPCPQPSRVNLFTQRNAISSSYSSTGGFPGPRRRGRATTRTRLFPKSSKEPAENGFQSLCSVPEISKETKYEKTADAAPRQTKSWSNWVHTTDSAGSGKRKIPLLQHRRGDPLLLPPPPKLSYRVTAEHIGREKEAALQRINSTLMGKSQAPKVSNTTQPSCSPPLPASGTAPSPSVPTVPCKEAEKREHVMEQDSLGPGALQASAAVTSSLHPGCGRKRSTSAACPSSSEALPGSSLHSTATASGSSLTAVLSPAACKGDLRTITPAVPVPSAGEALFHQKERQEYTQGSPTNGEEPGPWSPRVSERVAAGVGSAFPAVPSTYRTNSPSSPMCVEAPVTSPSSSPRADPGAPYFTSLSIPASAQSDRASASTTDFWVTDMDTTPPRSLSSWGLPLAHGCSFLPLCPGDVTPTPL</sequence>
<accession>A0A091CZT8</accession>
<feature type="compositionally biased region" description="Polar residues" evidence="1">
    <location>
        <begin position="215"/>
        <end position="229"/>
    </location>
</feature>
<dbReference type="Pfam" id="PF15229">
    <property type="entry name" value="POM121"/>
    <property type="match status" value="1"/>
</dbReference>
<dbReference type="AlphaFoldDB" id="A0A091CZT8"/>
<dbReference type="InterPro" id="IPR043220">
    <property type="entry name" value="POM121-like_prot_1"/>
</dbReference>
<dbReference type="EMBL" id="KN123755">
    <property type="protein sequence ID" value="KFO23753.1"/>
    <property type="molecule type" value="Genomic_DNA"/>
</dbReference>
<feature type="compositionally biased region" description="Basic and acidic residues" evidence="1">
    <location>
        <begin position="251"/>
        <end position="261"/>
    </location>
</feature>
<feature type="region of interest" description="Disordered" evidence="1">
    <location>
        <begin position="1"/>
        <end position="21"/>
    </location>
</feature>
<dbReference type="PANTHER" id="PTHR15566:SF9">
    <property type="entry name" value="LOC100125913 PROTEIN"/>
    <property type="match status" value="1"/>
</dbReference>
<feature type="compositionally biased region" description="Basic and acidic residues" evidence="1">
    <location>
        <begin position="8"/>
        <end position="19"/>
    </location>
</feature>
<proteinExistence type="predicted"/>
<feature type="region of interest" description="Disordered" evidence="1">
    <location>
        <begin position="215"/>
        <end position="311"/>
    </location>
</feature>
<evidence type="ECO:0000256" key="1">
    <source>
        <dbReference type="SAM" id="MobiDB-lite"/>
    </source>
</evidence>
<gene>
    <name evidence="2" type="ORF">H920_14957</name>
</gene>
<feature type="region of interest" description="Disordered" evidence="1">
    <location>
        <begin position="392"/>
        <end position="420"/>
    </location>
</feature>
<organism evidence="2 3">
    <name type="scientific">Fukomys damarensis</name>
    <name type="common">Damaraland mole rat</name>
    <name type="synonym">Cryptomys damarensis</name>
    <dbReference type="NCBI Taxonomy" id="885580"/>
    <lineage>
        <taxon>Eukaryota</taxon>
        <taxon>Metazoa</taxon>
        <taxon>Chordata</taxon>
        <taxon>Craniata</taxon>
        <taxon>Vertebrata</taxon>
        <taxon>Euteleostomi</taxon>
        <taxon>Mammalia</taxon>
        <taxon>Eutheria</taxon>
        <taxon>Euarchontoglires</taxon>
        <taxon>Glires</taxon>
        <taxon>Rodentia</taxon>
        <taxon>Hystricomorpha</taxon>
        <taxon>Bathyergidae</taxon>
        <taxon>Fukomys</taxon>
    </lineage>
</organism>
<feature type="compositionally biased region" description="Polar residues" evidence="1">
    <location>
        <begin position="290"/>
        <end position="299"/>
    </location>
</feature>
<protein>
    <submittedName>
        <fullName evidence="2">Putative POM121-like protein 1</fullName>
    </submittedName>
</protein>
<dbReference type="eggNOG" id="ENOG502RU3H">
    <property type="taxonomic scope" value="Eukaryota"/>
</dbReference>